<sequence>MLRQLGIAEEAEHVNPNGGAIALGHPLGMSGARIAGTARAGASTSQRALRSGHPVHRRRPRHGGRAGAGLTVASATPSDPIIDSPLRSGERDDHTLEEAQHAASLGHAVGG</sequence>
<dbReference type="InterPro" id="IPR020613">
    <property type="entry name" value="Thiolase_CS"/>
</dbReference>
<dbReference type="Proteomes" id="UP001548832">
    <property type="component" value="Unassembled WGS sequence"/>
</dbReference>
<organism evidence="3 4">
    <name type="scientific">Mesorhizobium shangrilense</name>
    <dbReference type="NCBI Taxonomy" id="460060"/>
    <lineage>
        <taxon>Bacteria</taxon>
        <taxon>Pseudomonadati</taxon>
        <taxon>Pseudomonadota</taxon>
        <taxon>Alphaproteobacteria</taxon>
        <taxon>Hyphomicrobiales</taxon>
        <taxon>Phyllobacteriaceae</taxon>
        <taxon>Mesorhizobium</taxon>
    </lineage>
</organism>
<evidence type="ECO:0000313" key="3">
    <source>
        <dbReference type="EMBL" id="MET2832309.1"/>
    </source>
</evidence>
<dbReference type="Pfam" id="PF02803">
    <property type="entry name" value="Thiolase_C"/>
    <property type="match status" value="1"/>
</dbReference>
<comment type="caution">
    <text evidence="3">The sequence shown here is derived from an EMBL/GenBank/DDBJ whole genome shotgun (WGS) entry which is preliminary data.</text>
</comment>
<reference evidence="3 4" key="1">
    <citation type="submission" date="2024-06" db="EMBL/GenBank/DDBJ databases">
        <authorList>
            <person name="Kim D.-U."/>
        </authorList>
    </citation>
    <scope>NUCLEOTIDE SEQUENCE [LARGE SCALE GENOMIC DNA]</scope>
    <source>
        <strain evidence="3 4">KACC15460</strain>
    </source>
</reference>
<protein>
    <recommendedName>
        <fullName evidence="2">Thiolase C-terminal domain-containing protein</fullName>
    </recommendedName>
</protein>
<dbReference type="PROSITE" id="PS00737">
    <property type="entry name" value="THIOLASE_2"/>
    <property type="match status" value="1"/>
</dbReference>
<accession>A0ABV2DR10</accession>
<evidence type="ECO:0000313" key="4">
    <source>
        <dbReference type="Proteomes" id="UP001548832"/>
    </source>
</evidence>
<gene>
    <name evidence="3" type="ORF">ABVQ20_35750</name>
</gene>
<dbReference type="EMBL" id="JBEWSZ010000008">
    <property type="protein sequence ID" value="MET2832309.1"/>
    <property type="molecule type" value="Genomic_DNA"/>
</dbReference>
<feature type="domain" description="Thiolase C-terminal" evidence="2">
    <location>
        <begin position="4"/>
        <end position="38"/>
    </location>
</feature>
<proteinExistence type="predicted"/>
<dbReference type="InterPro" id="IPR020617">
    <property type="entry name" value="Thiolase_C"/>
</dbReference>
<name>A0ABV2DR10_9HYPH</name>
<evidence type="ECO:0000259" key="2">
    <source>
        <dbReference type="Pfam" id="PF02803"/>
    </source>
</evidence>
<evidence type="ECO:0000256" key="1">
    <source>
        <dbReference type="SAM" id="MobiDB-lite"/>
    </source>
</evidence>
<keyword evidence="4" id="KW-1185">Reference proteome</keyword>
<dbReference type="InterPro" id="IPR016039">
    <property type="entry name" value="Thiolase-like"/>
</dbReference>
<feature type="compositionally biased region" description="Low complexity" evidence="1">
    <location>
        <begin position="36"/>
        <end position="45"/>
    </location>
</feature>
<dbReference type="Gene3D" id="3.40.47.10">
    <property type="match status" value="1"/>
</dbReference>
<dbReference type="RefSeq" id="WP_354464533.1">
    <property type="nucleotide sequence ID" value="NZ_JBEWSZ010000008.1"/>
</dbReference>
<feature type="compositionally biased region" description="Basic residues" evidence="1">
    <location>
        <begin position="53"/>
        <end position="64"/>
    </location>
</feature>
<dbReference type="SUPFAM" id="SSF53901">
    <property type="entry name" value="Thiolase-like"/>
    <property type="match status" value="1"/>
</dbReference>
<feature type="region of interest" description="Disordered" evidence="1">
    <location>
        <begin position="36"/>
        <end position="111"/>
    </location>
</feature>
<feature type="compositionally biased region" description="Basic and acidic residues" evidence="1">
    <location>
        <begin position="88"/>
        <end position="100"/>
    </location>
</feature>